<keyword evidence="10 16" id="KW-0472">Membrane</keyword>
<comment type="catalytic activity">
    <reaction evidence="11 16">
        <text>ATP + H2O + phospholipidSide 1 = ADP + phosphate + phospholipidSide 2.</text>
        <dbReference type="EC" id="7.6.2.1"/>
    </reaction>
</comment>
<dbReference type="Pfam" id="PF13246">
    <property type="entry name" value="Cation_ATPase"/>
    <property type="match status" value="1"/>
</dbReference>
<dbReference type="GO" id="GO:0006892">
    <property type="term" value="P:post-Golgi vesicle-mediated transport"/>
    <property type="evidence" value="ECO:0007669"/>
    <property type="project" value="TreeGrafter"/>
</dbReference>
<keyword evidence="9 16" id="KW-1133">Transmembrane helix</keyword>
<dbReference type="Proteomes" id="UP000664521">
    <property type="component" value="Unassembled WGS sequence"/>
</dbReference>
<dbReference type="InterPro" id="IPR018303">
    <property type="entry name" value="ATPase_P-typ_P_site"/>
</dbReference>
<dbReference type="Pfam" id="PF16209">
    <property type="entry name" value="PhoLip_ATPase_N"/>
    <property type="match status" value="1"/>
</dbReference>
<dbReference type="PANTHER" id="PTHR24092">
    <property type="entry name" value="PROBABLE PHOSPHOLIPID-TRANSPORTING ATPASE"/>
    <property type="match status" value="1"/>
</dbReference>
<feature type="compositionally biased region" description="Basic and acidic residues" evidence="17">
    <location>
        <begin position="964"/>
        <end position="977"/>
    </location>
</feature>
<dbReference type="Gene3D" id="3.40.1110.10">
    <property type="entry name" value="Calcium-transporting ATPase, cytoplasmic domain N"/>
    <property type="match status" value="1"/>
</dbReference>
<feature type="binding site" evidence="14">
    <location>
        <position position="699"/>
    </location>
    <ligand>
        <name>ATP</name>
        <dbReference type="ChEBI" id="CHEBI:30616"/>
    </ligand>
</feature>
<evidence type="ECO:0000256" key="4">
    <source>
        <dbReference type="ARBA" id="ARBA00022723"/>
    </source>
</evidence>
<feature type="compositionally biased region" description="Polar residues" evidence="17">
    <location>
        <begin position="79"/>
        <end position="91"/>
    </location>
</feature>
<reference evidence="20" key="1">
    <citation type="submission" date="2021-03" db="EMBL/GenBank/DDBJ databases">
        <authorList>
            <person name="Tagirdzhanova G."/>
        </authorList>
    </citation>
    <scope>NUCLEOTIDE SEQUENCE</scope>
</reference>
<evidence type="ECO:0000256" key="16">
    <source>
        <dbReference type="RuleBase" id="RU362033"/>
    </source>
</evidence>
<dbReference type="GO" id="GO:0140326">
    <property type="term" value="F:ATPase-coupled intramembrane lipid transporter activity"/>
    <property type="evidence" value="ECO:0007669"/>
    <property type="project" value="UniProtKB-EC"/>
</dbReference>
<evidence type="ECO:0000256" key="9">
    <source>
        <dbReference type="ARBA" id="ARBA00022989"/>
    </source>
</evidence>
<dbReference type="Gene3D" id="2.70.150.10">
    <property type="entry name" value="Calcium-transporting ATPase, cytoplasmic transduction domain A"/>
    <property type="match status" value="1"/>
</dbReference>
<keyword evidence="7 15" id="KW-0460">Magnesium</keyword>
<evidence type="ECO:0000256" key="2">
    <source>
        <dbReference type="ARBA" id="ARBA00008109"/>
    </source>
</evidence>
<accession>A0A8H3EEW1</accession>
<dbReference type="GO" id="GO:0045332">
    <property type="term" value="P:phospholipid translocation"/>
    <property type="evidence" value="ECO:0007669"/>
    <property type="project" value="TreeGrafter"/>
</dbReference>
<evidence type="ECO:0000256" key="14">
    <source>
        <dbReference type="PIRSR" id="PIRSR606539-2"/>
    </source>
</evidence>
<feature type="domain" description="P-type ATPase N-terminal" evidence="18">
    <location>
        <begin position="323"/>
        <end position="379"/>
    </location>
</feature>
<evidence type="ECO:0000259" key="18">
    <source>
        <dbReference type="Pfam" id="PF16209"/>
    </source>
</evidence>
<dbReference type="InterPro" id="IPR006539">
    <property type="entry name" value="P-type_ATPase_IV"/>
</dbReference>
<dbReference type="GO" id="GO:0016887">
    <property type="term" value="F:ATP hydrolysis activity"/>
    <property type="evidence" value="ECO:0007669"/>
    <property type="project" value="InterPro"/>
</dbReference>
<evidence type="ECO:0000256" key="13">
    <source>
        <dbReference type="PIRSR" id="PIRSR606539-1"/>
    </source>
</evidence>
<comment type="caution">
    <text evidence="20">The sequence shown here is derived from an EMBL/GenBank/DDBJ whole genome shotgun (WGS) entry which is preliminary data.</text>
</comment>
<dbReference type="InterPro" id="IPR032631">
    <property type="entry name" value="P-type_ATPase_N"/>
</dbReference>
<feature type="compositionally biased region" description="Basic and acidic residues" evidence="17">
    <location>
        <begin position="38"/>
        <end position="53"/>
    </location>
</feature>
<dbReference type="InterPro" id="IPR036412">
    <property type="entry name" value="HAD-like_sf"/>
</dbReference>
<comment type="cofactor">
    <cofactor evidence="15">
        <name>Mg(2+)</name>
        <dbReference type="ChEBI" id="CHEBI:18420"/>
    </cofactor>
</comment>
<proteinExistence type="inferred from homology"/>
<feature type="transmembrane region" description="Helical" evidence="16">
    <location>
        <begin position="1535"/>
        <end position="1555"/>
    </location>
</feature>
<feature type="compositionally biased region" description="Low complexity" evidence="17">
    <location>
        <begin position="193"/>
        <end position="205"/>
    </location>
</feature>
<feature type="region of interest" description="Disordered" evidence="17">
    <location>
        <begin position="191"/>
        <end position="229"/>
    </location>
</feature>
<dbReference type="PROSITE" id="PS00154">
    <property type="entry name" value="ATPASE_E1_E2"/>
    <property type="match status" value="1"/>
</dbReference>
<feature type="region of interest" description="Disordered" evidence="17">
    <location>
        <begin position="1"/>
        <end position="161"/>
    </location>
</feature>
<dbReference type="GO" id="GO:0005524">
    <property type="term" value="F:ATP binding"/>
    <property type="evidence" value="ECO:0007669"/>
    <property type="project" value="UniProtKB-UniRule"/>
</dbReference>
<evidence type="ECO:0000256" key="8">
    <source>
        <dbReference type="ARBA" id="ARBA00022967"/>
    </source>
</evidence>
<keyword evidence="6 14" id="KW-0067">ATP-binding</keyword>
<organism evidence="20 21">
    <name type="scientific">Heterodermia speciosa</name>
    <dbReference type="NCBI Taxonomy" id="116794"/>
    <lineage>
        <taxon>Eukaryota</taxon>
        <taxon>Fungi</taxon>
        <taxon>Dikarya</taxon>
        <taxon>Ascomycota</taxon>
        <taxon>Pezizomycotina</taxon>
        <taxon>Lecanoromycetes</taxon>
        <taxon>OSLEUM clade</taxon>
        <taxon>Lecanoromycetidae</taxon>
        <taxon>Caliciales</taxon>
        <taxon>Physciaceae</taxon>
        <taxon>Heterodermia</taxon>
    </lineage>
</organism>
<keyword evidence="5 14" id="KW-0547">Nucleotide-binding</keyword>
<name>A0A8H3EEW1_9LECA</name>
<feature type="binding site" evidence="14">
    <location>
        <position position="700"/>
    </location>
    <ligand>
        <name>ATP</name>
        <dbReference type="ChEBI" id="CHEBI:30616"/>
    </ligand>
</feature>
<dbReference type="Pfam" id="PF00702">
    <property type="entry name" value="Hydrolase"/>
    <property type="match status" value="1"/>
</dbReference>
<dbReference type="NCBIfam" id="TIGR01652">
    <property type="entry name" value="ATPase-Plipid"/>
    <property type="match status" value="2"/>
</dbReference>
<dbReference type="GO" id="GO:0032456">
    <property type="term" value="P:endocytic recycling"/>
    <property type="evidence" value="ECO:0007669"/>
    <property type="project" value="TreeGrafter"/>
</dbReference>
<dbReference type="InterPro" id="IPR032630">
    <property type="entry name" value="P_typ_ATPase_c"/>
</dbReference>
<dbReference type="GO" id="GO:0005802">
    <property type="term" value="C:trans-Golgi network"/>
    <property type="evidence" value="ECO:0007669"/>
    <property type="project" value="TreeGrafter"/>
</dbReference>
<dbReference type="Pfam" id="PF16212">
    <property type="entry name" value="PhoLip_ATPase_C"/>
    <property type="match status" value="1"/>
</dbReference>
<feature type="region of interest" description="Disordered" evidence="17">
    <location>
        <begin position="964"/>
        <end position="997"/>
    </location>
</feature>
<feature type="transmembrane region" description="Helical" evidence="16">
    <location>
        <begin position="586"/>
        <end position="607"/>
    </location>
</feature>
<feature type="binding site" evidence="14">
    <location>
        <position position="925"/>
    </location>
    <ligand>
        <name>ATP</name>
        <dbReference type="ChEBI" id="CHEBI:30616"/>
    </ligand>
</feature>
<dbReference type="FunFam" id="3.40.50.1000:FF:000172">
    <property type="entry name" value="Phospholipid-transporting ATPase"/>
    <property type="match status" value="1"/>
</dbReference>
<dbReference type="PRINTS" id="PR00119">
    <property type="entry name" value="CATATPASE"/>
</dbReference>
<feature type="compositionally biased region" description="Polar residues" evidence="17">
    <location>
        <begin position="21"/>
        <end position="33"/>
    </location>
</feature>
<dbReference type="GO" id="GO:0005886">
    <property type="term" value="C:plasma membrane"/>
    <property type="evidence" value="ECO:0007669"/>
    <property type="project" value="TreeGrafter"/>
</dbReference>
<comment type="similarity">
    <text evidence="2 16">Belongs to the cation transport ATPase (P-type) (TC 3.A.3) family. Type IV subfamily.</text>
</comment>
<dbReference type="PANTHER" id="PTHR24092:SF174">
    <property type="entry name" value="PHOSPHOLIPID-TRANSPORTING ATPASE DNF3-RELATED"/>
    <property type="match status" value="1"/>
</dbReference>
<dbReference type="OrthoDB" id="377733at2759"/>
<feature type="domain" description="P-type ATPase C-terminal" evidence="19">
    <location>
        <begin position="1315"/>
        <end position="1563"/>
    </location>
</feature>
<dbReference type="InterPro" id="IPR023299">
    <property type="entry name" value="ATPase_P-typ_cyto_dom_N"/>
</dbReference>
<feature type="transmembrane region" description="Helical" evidence="16">
    <location>
        <begin position="628"/>
        <end position="651"/>
    </location>
</feature>
<comment type="catalytic activity">
    <reaction evidence="12">
        <text>a 1,2-diacyl-sn-glycero-3-phosphoethanolamine(out) + ATP + H2O = a 1,2-diacyl-sn-glycero-3-phosphoethanolamine(in) + ADP + phosphate + H(+)</text>
        <dbReference type="Rhea" id="RHEA:66132"/>
        <dbReference type="ChEBI" id="CHEBI:15377"/>
        <dbReference type="ChEBI" id="CHEBI:15378"/>
        <dbReference type="ChEBI" id="CHEBI:30616"/>
        <dbReference type="ChEBI" id="CHEBI:43474"/>
        <dbReference type="ChEBI" id="CHEBI:64612"/>
        <dbReference type="ChEBI" id="CHEBI:456216"/>
    </reaction>
    <physiologicalReaction direction="left-to-right" evidence="12">
        <dbReference type="Rhea" id="RHEA:66133"/>
    </physiologicalReaction>
</comment>
<feature type="binding site" evidence="14">
    <location>
        <position position="854"/>
    </location>
    <ligand>
        <name>ATP</name>
        <dbReference type="ChEBI" id="CHEBI:30616"/>
    </ligand>
</feature>
<dbReference type="EMBL" id="CAJPDS010000002">
    <property type="protein sequence ID" value="CAF9904272.1"/>
    <property type="molecule type" value="Genomic_DNA"/>
</dbReference>
<evidence type="ECO:0000256" key="15">
    <source>
        <dbReference type="PIRSR" id="PIRSR606539-3"/>
    </source>
</evidence>
<evidence type="ECO:0000259" key="19">
    <source>
        <dbReference type="Pfam" id="PF16212"/>
    </source>
</evidence>
<dbReference type="NCBIfam" id="TIGR01494">
    <property type="entry name" value="ATPase_P-type"/>
    <property type="match status" value="2"/>
</dbReference>
<feature type="active site" description="4-aspartylphosphate intermediate" evidence="13">
    <location>
        <position position="698"/>
    </location>
</feature>
<dbReference type="SUPFAM" id="SSF81660">
    <property type="entry name" value="Metal cation-transporting ATPase, ATP-binding domain N"/>
    <property type="match status" value="1"/>
</dbReference>
<feature type="binding site" evidence="14">
    <location>
        <position position="902"/>
    </location>
    <ligand>
        <name>ATP</name>
        <dbReference type="ChEBI" id="CHEBI:30616"/>
    </ligand>
</feature>
<protein>
    <recommendedName>
        <fullName evidence="16">Phospholipid-transporting ATPase</fullName>
        <ecNumber evidence="16">7.6.2.1</ecNumber>
    </recommendedName>
</protein>
<dbReference type="EC" id="7.6.2.1" evidence="16"/>
<dbReference type="SUPFAM" id="SSF56784">
    <property type="entry name" value="HAD-like"/>
    <property type="match status" value="1"/>
</dbReference>
<evidence type="ECO:0000256" key="11">
    <source>
        <dbReference type="ARBA" id="ARBA00034036"/>
    </source>
</evidence>
<feature type="region of interest" description="Disordered" evidence="17">
    <location>
        <begin position="729"/>
        <end position="772"/>
    </location>
</feature>
<feature type="compositionally biased region" description="Polar residues" evidence="17">
    <location>
        <begin position="217"/>
        <end position="229"/>
    </location>
</feature>
<feature type="transmembrane region" description="Helical" evidence="16">
    <location>
        <begin position="1429"/>
        <end position="1450"/>
    </location>
</feature>
<dbReference type="InterPro" id="IPR023298">
    <property type="entry name" value="ATPase_P-typ_TM_dom_sf"/>
</dbReference>
<evidence type="ECO:0000256" key="10">
    <source>
        <dbReference type="ARBA" id="ARBA00023136"/>
    </source>
</evidence>
<evidence type="ECO:0000256" key="3">
    <source>
        <dbReference type="ARBA" id="ARBA00022692"/>
    </source>
</evidence>
<dbReference type="InterPro" id="IPR023214">
    <property type="entry name" value="HAD_sf"/>
</dbReference>
<evidence type="ECO:0000313" key="21">
    <source>
        <dbReference type="Proteomes" id="UP000664521"/>
    </source>
</evidence>
<evidence type="ECO:0000256" key="12">
    <source>
        <dbReference type="ARBA" id="ARBA00049128"/>
    </source>
</evidence>
<keyword evidence="3 16" id="KW-0812">Transmembrane</keyword>
<feature type="transmembrane region" description="Helical" evidence="16">
    <location>
        <begin position="1491"/>
        <end position="1515"/>
    </location>
</feature>
<evidence type="ECO:0000256" key="1">
    <source>
        <dbReference type="ARBA" id="ARBA00004141"/>
    </source>
</evidence>
<feature type="binding site" evidence="15">
    <location>
        <position position="698"/>
    </location>
    <ligand>
        <name>Mg(2+)</name>
        <dbReference type="ChEBI" id="CHEBI:18420"/>
    </ligand>
</feature>
<dbReference type="SUPFAM" id="SSF81665">
    <property type="entry name" value="Calcium ATPase, transmembrane domain M"/>
    <property type="match status" value="1"/>
</dbReference>
<evidence type="ECO:0000256" key="6">
    <source>
        <dbReference type="ARBA" id="ARBA00022840"/>
    </source>
</evidence>
<evidence type="ECO:0000313" key="20">
    <source>
        <dbReference type="EMBL" id="CAF9904272.1"/>
    </source>
</evidence>
<feature type="compositionally biased region" description="Basic and acidic residues" evidence="17">
    <location>
        <begin position="1601"/>
        <end position="1628"/>
    </location>
</feature>
<evidence type="ECO:0000256" key="17">
    <source>
        <dbReference type="SAM" id="MobiDB-lite"/>
    </source>
</evidence>
<keyword evidence="4 15" id="KW-0479">Metal-binding</keyword>
<dbReference type="InterPro" id="IPR008250">
    <property type="entry name" value="ATPase_P-typ_transduc_dom_A_sf"/>
</dbReference>
<dbReference type="Gene3D" id="3.40.50.1000">
    <property type="entry name" value="HAD superfamily/HAD-like"/>
    <property type="match status" value="1"/>
</dbReference>
<feature type="compositionally biased region" description="Polar residues" evidence="17">
    <location>
        <begin position="121"/>
        <end position="132"/>
    </location>
</feature>
<dbReference type="SUPFAM" id="SSF81653">
    <property type="entry name" value="Calcium ATPase, transduction domain A"/>
    <property type="match status" value="1"/>
</dbReference>
<evidence type="ECO:0000256" key="5">
    <source>
        <dbReference type="ARBA" id="ARBA00022741"/>
    </source>
</evidence>
<keyword evidence="21" id="KW-1185">Reference proteome</keyword>
<gene>
    <name evidence="20" type="ORF">HETSPECPRED_003493</name>
</gene>
<dbReference type="GO" id="GO:0000287">
    <property type="term" value="F:magnesium ion binding"/>
    <property type="evidence" value="ECO:0007669"/>
    <property type="project" value="UniProtKB-UniRule"/>
</dbReference>
<feature type="region of interest" description="Disordered" evidence="17">
    <location>
        <begin position="1023"/>
        <end position="1064"/>
    </location>
</feature>
<keyword evidence="8 16" id="KW-1278">Translocase</keyword>
<feature type="binding site" evidence="15">
    <location>
        <position position="700"/>
    </location>
    <ligand>
        <name>Mg(2+)</name>
        <dbReference type="ChEBI" id="CHEBI:18420"/>
    </ligand>
</feature>
<feature type="transmembrane region" description="Helical" evidence="16">
    <location>
        <begin position="1462"/>
        <end position="1479"/>
    </location>
</feature>
<feature type="region of interest" description="Disordered" evidence="17">
    <location>
        <begin position="1644"/>
        <end position="1696"/>
    </location>
</feature>
<comment type="subcellular location">
    <subcellularLocation>
        <location evidence="1 16">Membrane</location>
        <topology evidence="1 16">Multi-pass membrane protein</topology>
    </subcellularLocation>
</comment>
<dbReference type="InterPro" id="IPR001757">
    <property type="entry name" value="P_typ_ATPase"/>
</dbReference>
<feature type="binding site" evidence="14">
    <location>
        <position position="698"/>
    </location>
    <ligand>
        <name>ATP</name>
        <dbReference type="ChEBI" id="CHEBI:30616"/>
    </ligand>
</feature>
<sequence>MSGKEHGSPNENDIQRPLSPLNRSQAIQNQPFSEQELEGQRTGEDGLDPRHSGSDAIDSVLFTGTEEASEQPPRLPTNDDPSSAEPGTSQDVAPGQAGHKLRSTAEETSRRPSARPPLSIDTGTVTPESNLSFWKMTARSRSPLSTGHHTERDPTISANTAPPDISLLFSVTSARSRHRGFSLRRSLLARNVQGQSESGGLSELSMPHPPSKPRNLAQATSNKPSSAKGNTLVIASPVAQGDNPIELRSRSVKGTPLTPSLPRYETWVRSRSAHTSLGKSVRLLYKKTRDTLLRNYETPTSKNGRQIILDCTSNRAFTDVRTGREYIDNTIRSSRYTLWNFLPRQLFAQFSKLANFYFLCVSILQMIPGLSTTGNYTTIVPLTFFVTISMAKEGYDDIRRYKLDKAENRKDACIASVLPSTSGESSLTSSKSIEWVRTKWKDVRVGDVIKLKRNEAAPADLALLHVEGPNGIAYFETMALDGETNLKSKQASPYLAQRCVTMDSMIAGSIRLIVEDPNLDLYSFDGKVVSGQEASPLTNNEIVYRGSVLRNTQEAIGMVVYSGEECKIRMNATKNPRIKAPALQTIVNRVVIVIVSFVIALAIFNTVAYQIWAKTTEKKAWYLTDARVAFFPILTSFIILFNTMVPLSLYVSLEIIKAFQILLMNDIEMYDEDSNTPMEPRTNTINEELGQVNYIFSDKTGTLTNNAMRFRKMSIAGTAWLHDPDVQEEALHRSTPRTNPQIDHSKGKKPLRQKTDESRASKASSRNIGLSAGRDFASNTMARNGHLGSTIEASTRPYAELRTQDLLHYIQNRPHTIFASKVKFFLLSIALCHTCIPETNDAGDISFQSSSPDEQALVRAAQELGYVAVDRQALTITIKSFPSGSGGEPHSESYQIMDIIEFSSTRKRMSIVVRFPDNRICIICKGADSMIVQKLRLRALALEQAMKVEQRVSKRKSLEAQEAIRRYSEQRTRKDSMTRSSFSLHRHSLGGISRPSMAAQRLQPIRDELEDWLRDRETDVDHVPRDQVSELYSPRPSTTLASRHLPLSPTERPSFQSAGEQPEDLVEESLVADDGAVFERCFQHVNDFASEGLRTLLYGYRFLGEEEYASWRKMFLDASTSLVNRQELVEKAGDLIEQDLELVGATAIEDKLQQGVPEAIEKLRRANIKLWMLTGDKRETAINIGHSCRLIKDYSAITILDHETGDVNQRMASAILDISRGEVAHSVIVIDGHTLGLLEADAAARRLFVDLVILVDSVICCRASPSQKAWLVRAIRKKVKNAVTLAIGDGANDIAMIQEAHVGIGITGKEGLQAARTSDYSIAQFRFLLRLLLVHGRWNYIRTCKYVLSTFWKEMLFYLTQALFQRSAGYTGTSLYESWSLSMFNTLFTSLPVIFMGIFEKDLAPSTLLAIPELYTLGHRNGGFNISIYAGWVFMASSEAMLIYFLMLGLYGQAIFTKGSDLFSMGDLTFTACVIVIASKIQFIEVHNKTITCAIAMFLSIGGWFLWNIILSALYSNNVIYDVKDGLLGRFGRNPLWWLTLLVIILSVWAFEIAVRCLKRLWVDSDVEIFQELEKDPVIRQRLQEAADGEGRSSPGHLSRRPSEWVEETRAGMRDVPRTAEDQKKREGEVEELLNRPRVMFAERSADASDGVRRRQHSESEDKDEKAVGAQVRNRDAEDERDKGHAVSSPRERRSFDVHEMLKRGFGTVRRSLDVG</sequence>
<feature type="region of interest" description="Disordered" evidence="17">
    <location>
        <begin position="1585"/>
        <end position="1629"/>
    </location>
</feature>
<evidence type="ECO:0000256" key="7">
    <source>
        <dbReference type="ARBA" id="ARBA00022842"/>
    </source>
</evidence>